<sequence length="478" mass="50535">MRRIAHVAAMGVVVVLAGCSFAPAAKPPKAPEPEHYVVAPTPSASAEAGGVAQRFSLGQRAVPEWWKAYGSAKLDALVDEGLQRSPSLEAARHTLESVRQQYRAVVGDALWPSLDAGGQVTRERALGLPNLGKPTNIYNVYAGQLQLSYDFDLFGVSRNQVKQAAAQVDAQSYQFDAARRALAANIVISAVTASALAEQVEATERLAALAREQVELTGKAYRLGAAANEDLLAAQRNAATIEASLPGLRAQALRERHALAVLLGRTPDQAPEVLPLAELKLPADVPVSVPSELLQQRPDVLAAEATVRAASAEVGVATGNLFPQLSLSASFGSAAFDRSKLFTGASTIWGATASLTQPLFHGGALWAQRKAAIASYDASLAQYRQTVLGAFQNVADALTALEQDALALQAAQNGANAAKQSFDDARNRYRLGATSYPLTLAGEQRWQNARVQQIQATAQRLVDTAALFQAMGEPSAAK</sequence>
<dbReference type="InterPro" id="IPR010131">
    <property type="entry name" value="MdtP/NodT-like"/>
</dbReference>
<keyword evidence="2" id="KW-1134">Transmembrane beta strand</keyword>
<feature type="chain" id="PRO_5011329035" evidence="2">
    <location>
        <begin position="25"/>
        <end position="478"/>
    </location>
</feature>
<keyword evidence="2" id="KW-0564">Palmitate</keyword>
<dbReference type="SUPFAM" id="SSF56954">
    <property type="entry name" value="Outer membrane efflux proteins (OEP)"/>
    <property type="match status" value="1"/>
</dbReference>
<dbReference type="EMBL" id="FONH01000035">
    <property type="protein sequence ID" value="SFF59484.1"/>
    <property type="molecule type" value="Genomic_DNA"/>
</dbReference>
<dbReference type="STRING" id="500610.SAMN02799615_04314"/>
<accession>A0A1I2JY64</accession>
<keyword evidence="2" id="KW-0732">Signal</keyword>
<comment type="subcellular location">
    <subcellularLocation>
        <location evidence="2">Cell outer membrane</location>
        <topology evidence="2">Lipid-anchor</topology>
    </subcellularLocation>
</comment>
<dbReference type="GO" id="GO:0015562">
    <property type="term" value="F:efflux transmembrane transporter activity"/>
    <property type="evidence" value="ECO:0007669"/>
    <property type="project" value="InterPro"/>
</dbReference>
<proteinExistence type="inferred from homology"/>
<dbReference type="PANTHER" id="PTHR30203">
    <property type="entry name" value="OUTER MEMBRANE CATION EFFLUX PROTEIN"/>
    <property type="match status" value="1"/>
</dbReference>
<dbReference type="InterPro" id="IPR003423">
    <property type="entry name" value="OMP_efflux"/>
</dbReference>
<keyword evidence="4" id="KW-1185">Reference proteome</keyword>
<keyword evidence="2" id="KW-0472">Membrane</keyword>
<keyword evidence="2 3" id="KW-0449">Lipoprotein</keyword>
<comment type="similarity">
    <text evidence="1 2">Belongs to the outer membrane factor (OMF) (TC 1.B.17) family.</text>
</comment>
<name>A0A1I2JY64_9GAMM</name>
<dbReference type="GO" id="GO:0009279">
    <property type="term" value="C:cell outer membrane"/>
    <property type="evidence" value="ECO:0007669"/>
    <property type="project" value="UniProtKB-SubCell"/>
</dbReference>
<evidence type="ECO:0000313" key="4">
    <source>
        <dbReference type="Proteomes" id="UP000199477"/>
    </source>
</evidence>
<dbReference type="Gene3D" id="2.20.200.10">
    <property type="entry name" value="Outer membrane efflux proteins (OEP)"/>
    <property type="match status" value="1"/>
</dbReference>
<organism evidence="3 4">
    <name type="scientific">Dyella marensis</name>
    <dbReference type="NCBI Taxonomy" id="500610"/>
    <lineage>
        <taxon>Bacteria</taxon>
        <taxon>Pseudomonadati</taxon>
        <taxon>Pseudomonadota</taxon>
        <taxon>Gammaproteobacteria</taxon>
        <taxon>Lysobacterales</taxon>
        <taxon>Rhodanobacteraceae</taxon>
        <taxon>Dyella</taxon>
    </lineage>
</organism>
<protein>
    <submittedName>
        <fullName evidence="3">Efflux transporter, outer membrane factor (OMF) lipoprotein, NodT family</fullName>
    </submittedName>
</protein>
<dbReference type="Gene3D" id="1.20.1600.10">
    <property type="entry name" value="Outer membrane efflux proteins (OEP)"/>
    <property type="match status" value="1"/>
</dbReference>
<evidence type="ECO:0000313" key="3">
    <source>
        <dbReference type="EMBL" id="SFF59484.1"/>
    </source>
</evidence>
<keyword evidence="2" id="KW-0812">Transmembrane</keyword>
<reference evidence="4" key="1">
    <citation type="submission" date="2016-10" db="EMBL/GenBank/DDBJ databases">
        <authorList>
            <person name="Varghese N."/>
            <person name="Submissions S."/>
        </authorList>
    </citation>
    <scope>NUCLEOTIDE SEQUENCE [LARGE SCALE GENOMIC DNA]</scope>
    <source>
        <strain evidence="4">UNC178MFTsu3.1</strain>
    </source>
</reference>
<dbReference type="Pfam" id="PF02321">
    <property type="entry name" value="OEP"/>
    <property type="match status" value="2"/>
</dbReference>
<dbReference type="PANTHER" id="PTHR30203:SF33">
    <property type="entry name" value="BLR4455 PROTEIN"/>
    <property type="match status" value="1"/>
</dbReference>
<dbReference type="RefSeq" id="WP_051548337.1">
    <property type="nucleotide sequence ID" value="NZ_FONH01000035.1"/>
</dbReference>
<gene>
    <name evidence="3" type="ORF">SAMN02799615_04314</name>
</gene>
<evidence type="ECO:0000256" key="2">
    <source>
        <dbReference type="RuleBase" id="RU362097"/>
    </source>
</evidence>
<dbReference type="AlphaFoldDB" id="A0A1I2JY64"/>
<dbReference type="Proteomes" id="UP000199477">
    <property type="component" value="Unassembled WGS sequence"/>
</dbReference>
<evidence type="ECO:0000256" key="1">
    <source>
        <dbReference type="ARBA" id="ARBA00007613"/>
    </source>
</evidence>
<feature type="signal peptide" evidence="2">
    <location>
        <begin position="1"/>
        <end position="24"/>
    </location>
</feature>
<dbReference type="NCBIfam" id="TIGR01845">
    <property type="entry name" value="outer_NodT"/>
    <property type="match status" value="1"/>
</dbReference>
<dbReference type="PROSITE" id="PS51257">
    <property type="entry name" value="PROKAR_LIPOPROTEIN"/>
    <property type="match status" value="1"/>
</dbReference>